<gene>
    <name evidence="2" type="ORF">NCGR_LOCUS4055</name>
</gene>
<dbReference type="AlphaFoldDB" id="A0A811MLI0"/>
<name>A0A811MLI0_9POAL</name>
<comment type="caution">
    <text evidence="2">The sequence shown here is derived from an EMBL/GenBank/DDBJ whole genome shotgun (WGS) entry which is preliminary data.</text>
</comment>
<evidence type="ECO:0000313" key="2">
    <source>
        <dbReference type="EMBL" id="CAD6206331.1"/>
    </source>
</evidence>
<dbReference type="Proteomes" id="UP000604825">
    <property type="component" value="Unassembled WGS sequence"/>
</dbReference>
<dbReference type="OrthoDB" id="27683at2759"/>
<evidence type="ECO:0000256" key="1">
    <source>
        <dbReference type="SAM" id="MobiDB-lite"/>
    </source>
</evidence>
<sequence>MPTPPPPFPRCLPLADADADARPRLSPCHEAARRTRTVELAVRASAVVLARARQSPIRGRRIAEKTVPPPRREGEGPAPSFSLRPNPRPRPAPIYGRRRLLSLPAAKQRLLPADASTPPRRRLDATGHAAASTICPVVEAAGRAAAGHATPSTTPETQVVLAVERPAVLAIVCRGQRRTSLASALTKGVRITEGCSVMAPCCRQCHNDAKVSNDQYHYDGCAICSLTEAISCCYIYSTNGMGDRKMNDVFNDKRMVPPGKSLMASNGALIHIEDLDLCLNFGLSYCAQDQTTADKNDSVSYKNEETSTESEIMKERTIA</sequence>
<feature type="region of interest" description="Disordered" evidence="1">
    <location>
        <begin position="297"/>
        <end position="319"/>
    </location>
</feature>
<evidence type="ECO:0000313" key="3">
    <source>
        <dbReference type="Proteomes" id="UP000604825"/>
    </source>
</evidence>
<accession>A0A811MLI0</accession>
<reference evidence="2" key="1">
    <citation type="submission" date="2020-10" db="EMBL/GenBank/DDBJ databases">
        <authorList>
            <person name="Han B."/>
            <person name="Lu T."/>
            <person name="Zhao Q."/>
            <person name="Huang X."/>
            <person name="Zhao Y."/>
        </authorList>
    </citation>
    <scope>NUCLEOTIDE SEQUENCE</scope>
</reference>
<organism evidence="2 3">
    <name type="scientific">Miscanthus lutarioriparius</name>
    <dbReference type="NCBI Taxonomy" id="422564"/>
    <lineage>
        <taxon>Eukaryota</taxon>
        <taxon>Viridiplantae</taxon>
        <taxon>Streptophyta</taxon>
        <taxon>Embryophyta</taxon>
        <taxon>Tracheophyta</taxon>
        <taxon>Spermatophyta</taxon>
        <taxon>Magnoliopsida</taxon>
        <taxon>Liliopsida</taxon>
        <taxon>Poales</taxon>
        <taxon>Poaceae</taxon>
        <taxon>PACMAD clade</taxon>
        <taxon>Panicoideae</taxon>
        <taxon>Andropogonodae</taxon>
        <taxon>Andropogoneae</taxon>
        <taxon>Saccharinae</taxon>
        <taxon>Miscanthus</taxon>
    </lineage>
</organism>
<proteinExistence type="predicted"/>
<feature type="region of interest" description="Disordered" evidence="1">
    <location>
        <begin position="59"/>
        <end position="94"/>
    </location>
</feature>
<keyword evidence="3" id="KW-1185">Reference proteome</keyword>
<protein>
    <submittedName>
        <fullName evidence="2">Uncharacterized protein</fullName>
    </submittedName>
</protein>
<dbReference type="EMBL" id="CAJGYO010000001">
    <property type="protein sequence ID" value="CAD6206331.1"/>
    <property type="molecule type" value="Genomic_DNA"/>
</dbReference>